<organism evidence="2 3">
    <name type="scientific">Galbibacter orientalis DSM 19592</name>
    <dbReference type="NCBI Taxonomy" id="926559"/>
    <lineage>
        <taxon>Bacteria</taxon>
        <taxon>Pseudomonadati</taxon>
        <taxon>Bacteroidota</taxon>
        <taxon>Flavobacteriia</taxon>
        <taxon>Flavobacteriales</taxon>
        <taxon>Flavobacteriaceae</taxon>
        <taxon>Galbibacter</taxon>
    </lineage>
</organism>
<proteinExistence type="predicted"/>
<dbReference type="HOGENOM" id="CLU_1238830_0_0_10"/>
<keyword evidence="1" id="KW-0732">Signal</keyword>
<protein>
    <submittedName>
        <fullName evidence="2">Uncharacterized protein</fullName>
    </submittedName>
</protein>
<keyword evidence="3" id="KW-1185">Reference proteome</keyword>
<sequence length="223" mass="26058">MRKIILLLCILACTLLQAQIDQYGYQNGPLIDTKSSNEFAGLEGSIYLNGDEFTKGKIFADGKVYDNVDLRYNIYKDYIEIKMSESEIYKGSTKPNYAYEIHGKKLYLVDYQDKNEKKTGYMVCLFCTADDMLLNKYTKIYYPPEKANTGYQKDKPAKFSDNEDYFIKLKGSSYAIPLESNTKKILKQFDNKQLDKFVKEKKLNLKKEDDLITFFKYYVNINQ</sequence>
<gene>
    <name evidence="2" type="ORF">JoomaDRAFT_2638</name>
</gene>
<evidence type="ECO:0000256" key="1">
    <source>
        <dbReference type="SAM" id="SignalP"/>
    </source>
</evidence>
<accession>I3C7L7</accession>
<dbReference type="OrthoDB" id="978006at2"/>
<reference evidence="2 3" key="1">
    <citation type="submission" date="2012-02" db="EMBL/GenBank/DDBJ databases">
        <title>Improved High-Quality Draft genome of Joostella marina DSM 19592.</title>
        <authorList>
            <consortium name="US DOE Joint Genome Institute (JGI-PGF)"/>
            <person name="Lucas S."/>
            <person name="Copeland A."/>
            <person name="Lapidus A."/>
            <person name="Bruce D."/>
            <person name="Goodwin L."/>
            <person name="Pitluck S."/>
            <person name="Peters L."/>
            <person name="Chertkov O."/>
            <person name="Ovchinnikova G."/>
            <person name="Kyrpides N."/>
            <person name="Mavromatis K."/>
            <person name="Detter J.C."/>
            <person name="Han C."/>
            <person name="Land M."/>
            <person name="Hauser L."/>
            <person name="Markowitz V."/>
            <person name="Cheng J.-F."/>
            <person name="Hugenholtz P."/>
            <person name="Woyke T."/>
            <person name="Wu D."/>
            <person name="Tindall B."/>
            <person name="Brambilla E."/>
            <person name="Klenk H.-P."/>
            <person name="Eisen J.A."/>
        </authorList>
    </citation>
    <scope>NUCLEOTIDE SEQUENCE [LARGE SCALE GENOMIC DNA]</scope>
    <source>
        <strain evidence="2 3">DSM 19592</strain>
    </source>
</reference>
<dbReference type="RefSeq" id="WP_008613219.1">
    <property type="nucleotide sequence ID" value="NZ_JH651379.1"/>
</dbReference>
<dbReference type="Proteomes" id="UP000004690">
    <property type="component" value="Unassembled WGS sequence"/>
</dbReference>
<dbReference type="EMBL" id="JH651379">
    <property type="protein sequence ID" value="EIJ39610.1"/>
    <property type="molecule type" value="Genomic_DNA"/>
</dbReference>
<feature type="signal peptide" evidence="1">
    <location>
        <begin position="1"/>
        <end position="18"/>
    </location>
</feature>
<evidence type="ECO:0000313" key="3">
    <source>
        <dbReference type="Proteomes" id="UP000004690"/>
    </source>
</evidence>
<dbReference type="STRING" id="926559.JoomaDRAFT_2638"/>
<name>I3C7L7_9FLAO</name>
<feature type="chain" id="PRO_5003668606" evidence="1">
    <location>
        <begin position="19"/>
        <end position="223"/>
    </location>
</feature>
<evidence type="ECO:0000313" key="2">
    <source>
        <dbReference type="EMBL" id="EIJ39610.1"/>
    </source>
</evidence>
<dbReference type="AlphaFoldDB" id="I3C7L7"/>
<dbReference type="eggNOG" id="ENOG50333JQ">
    <property type="taxonomic scope" value="Bacteria"/>
</dbReference>